<dbReference type="AlphaFoldDB" id="A0A1M5ILV2"/>
<evidence type="ECO:0000313" key="3">
    <source>
        <dbReference type="Proteomes" id="UP000184036"/>
    </source>
</evidence>
<feature type="chain" id="PRO_5013382083" evidence="1">
    <location>
        <begin position="20"/>
        <end position="174"/>
    </location>
</feature>
<keyword evidence="3" id="KW-1185">Reference proteome</keyword>
<name>A0A1M5ILV2_9FLAO</name>
<feature type="signal peptide" evidence="1">
    <location>
        <begin position="1"/>
        <end position="19"/>
    </location>
</feature>
<proteinExistence type="predicted"/>
<evidence type="ECO:0000313" key="2">
    <source>
        <dbReference type="EMBL" id="SHG28900.1"/>
    </source>
</evidence>
<reference evidence="3" key="1">
    <citation type="submission" date="2016-11" db="EMBL/GenBank/DDBJ databases">
        <authorList>
            <person name="Varghese N."/>
            <person name="Submissions S."/>
        </authorList>
    </citation>
    <scope>NUCLEOTIDE SEQUENCE [LARGE SCALE GENOMIC DNA]</scope>
    <source>
        <strain evidence="3">DSM 19741</strain>
    </source>
</reference>
<keyword evidence="1" id="KW-0732">Signal</keyword>
<dbReference type="OrthoDB" id="958951at2"/>
<evidence type="ECO:0000256" key="1">
    <source>
        <dbReference type="SAM" id="SignalP"/>
    </source>
</evidence>
<sequence length="174" mass="18825">MKKIILLLSMILTTSFVVAQTDAITKHSGEVVNGKVLRVDEYTVVFKYDGEDAENSIGKYAIEKVVYGKSGRVEEITEKIVVTSEADWEKVVVLEEKSYIAGLKKGGEVRGKTGMINLQTGNTGDKKAEKKLKMAAAALGCPFILMTSDKTTVGSSSNQFGGTQAIKTGLGYKY</sequence>
<dbReference type="EMBL" id="FQWE01000007">
    <property type="protein sequence ID" value="SHG28900.1"/>
    <property type="molecule type" value="Genomic_DNA"/>
</dbReference>
<dbReference type="RefSeq" id="WP_072992378.1">
    <property type="nucleotide sequence ID" value="NZ_FQWE01000007.1"/>
</dbReference>
<organism evidence="2 3">
    <name type="scientific">Flavobacterium segetis</name>
    <dbReference type="NCBI Taxonomy" id="271157"/>
    <lineage>
        <taxon>Bacteria</taxon>
        <taxon>Pseudomonadati</taxon>
        <taxon>Bacteroidota</taxon>
        <taxon>Flavobacteriia</taxon>
        <taxon>Flavobacteriales</taxon>
        <taxon>Flavobacteriaceae</taxon>
        <taxon>Flavobacterium</taxon>
    </lineage>
</organism>
<protein>
    <submittedName>
        <fullName evidence="2">Uncharacterized protein</fullName>
    </submittedName>
</protein>
<accession>A0A1M5ILV2</accession>
<gene>
    <name evidence="2" type="ORF">SAMN05444396_107127</name>
</gene>
<dbReference type="Proteomes" id="UP000184036">
    <property type="component" value="Unassembled WGS sequence"/>
</dbReference>